<evidence type="ECO:0000256" key="1">
    <source>
        <dbReference type="SAM" id="Phobius"/>
    </source>
</evidence>
<dbReference type="NCBIfam" id="NF038083">
    <property type="entry name" value="CU044_5270_fam"/>
    <property type="match status" value="1"/>
</dbReference>
<reference evidence="2" key="1">
    <citation type="submission" date="2023-02" db="EMBL/GenBank/DDBJ databases">
        <title>Genome sequence of Microbacterium liquefaciens B1075.</title>
        <authorList>
            <person name="Cao J."/>
            <person name="Li X."/>
        </authorList>
    </citation>
    <scope>NUCLEOTIDE SEQUENCE</scope>
    <source>
        <strain evidence="2">B1075</strain>
    </source>
</reference>
<dbReference type="InterPro" id="IPR047789">
    <property type="entry name" value="CU044_5270-like"/>
</dbReference>
<sequence>MDELTLLRSTRDLTREPSREALMRGRAALISQIDGELPVALFAEVGEQTAFTPLKTRRRRRTVAWAGFSVLGAASVVVALVATNVLGVAGWNGGAEPAAASALRSAAAAAIQVSDPVVGPGQYLFVRTDGVYAGVGTLEEDADRIRAEGGDVQPSDEVAILASTRGELYVPADRSDAWVWITCTSQPSQTFGPRSERYAQEYADAMNAYDLDVIRRFPGGITPGGGSFGGYAEGTTTSIDYDALPREPRPLLDKIYELNGNSGQSRDGQALEWIISTLQWGIVPAEFRAALYKAAAEIPGVEITDDQATLDGSTGIAIGRLETASNTRQEFIIDPETGQYIGERRVTLDGYAGIPPGTVTGWTAVTTSVVASAPADAASCDG</sequence>
<keyword evidence="1" id="KW-0812">Transmembrane</keyword>
<name>A0AAJ5VBF8_MICMQ</name>
<gene>
    <name evidence="2" type="ORF">PWF71_00440</name>
</gene>
<evidence type="ECO:0000313" key="2">
    <source>
        <dbReference type="EMBL" id="WEF21166.1"/>
    </source>
</evidence>
<keyword evidence="1" id="KW-1133">Transmembrane helix</keyword>
<proteinExistence type="predicted"/>
<accession>A0AAJ5VBF8</accession>
<keyword evidence="1" id="KW-0472">Membrane</keyword>
<dbReference type="EMBL" id="CP118606">
    <property type="protein sequence ID" value="WEF21166.1"/>
    <property type="molecule type" value="Genomic_DNA"/>
</dbReference>
<dbReference type="Proteomes" id="UP001214756">
    <property type="component" value="Chromosome"/>
</dbReference>
<dbReference type="GeneID" id="87013967"/>
<feature type="transmembrane region" description="Helical" evidence="1">
    <location>
        <begin position="63"/>
        <end position="82"/>
    </location>
</feature>
<dbReference type="AlphaFoldDB" id="A0AAJ5VBF8"/>
<protein>
    <submittedName>
        <fullName evidence="2">CU044_5270 family protein</fullName>
    </submittedName>
</protein>
<organism evidence="2 3">
    <name type="scientific">Microbacterium maritypicum</name>
    <name type="common">Microbacterium liquefaciens</name>
    <dbReference type="NCBI Taxonomy" id="33918"/>
    <lineage>
        <taxon>Bacteria</taxon>
        <taxon>Bacillati</taxon>
        <taxon>Actinomycetota</taxon>
        <taxon>Actinomycetes</taxon>
        <taxon>Micrococcales</taxon>
        <taxon>Microbacteriaceae</taxon>
        <taxon>Microbacterium</taxon>
    </lineage>
</organism>
<evidence type="ECO:0000313" key="3">
    <source>
        <dbReference type="Proteomes" id="UP001214756"/>
    </source>
</evidence>
<dbReference type="RefSeq" id="WP_017830000.1">
    <property type="nucleotide sequence ID" value="NZ_CBDRLE010000004.1"/>
</dbReference>